<protein>
    <submittedName>
        <fullName evidence="3">Uncharacterized protein</fullName>
    </submittedName>
</protein>
<feature type="compositionally biased region" description="Pro residues" evidence="2">
    <location>
        <begin position="783"/>
        <end position="798"/>
    </location>
</feature>
<accession>A0A167P2R0</accession>
<evidence type="ECO:0000256" key="1">
    <source>
        <dbReference type="SAM" id="Coils"/>
    </source>
</evidence>
<evidence type="ECO:0000313" key="4">
    <source>
        <dbReference type="Proteomes" id="UP000076738"/>
    </source>
</evidence>
<proteinExistence type="predicted"/>
<dbReference type="EMBL" id="KV417276">
    <property type="protein sequence ID" value="KZO98356.1"/>
    <property type="molecule type" value="Genomic_DNA"/>
</dbReference>
<feature type="compositionally biased region" description="Low complexity" evidence="2">
    <location>
        <begin position="75"/>
        <end position="91"/>
    </location>
</feature>
<feature type="region of interest" description="Disordered" evidence="2">
    <location>
        <begin position="870"/>
        <end position="899"/>
    </location>
</feature>
<feature type="region of interest" description="Disordered" evidence="2">
    <location>
        <begin position="758"/>
        <end position="817"/>
    </location>
</feature>
<dbReference type="Proteomes" id="UP000076738">
    <property type="component" value="Unassembled WGS sequence"/>
</dbReference>
<feature type="compositionally biased region" description="Polar residues" evidence="2">
    <location>
        <begin position="881"/>
        <end position="899"/>
    </location>
</feature>
<organism evidence="3 4">
    <name type="scientific">Calocera viscosa (strain TUFC12733)</name>
    <dbReference type="NCBI Taxonomy" id="1330018"/>
    <lineage>
        <taxon>Eukaryota</taxon>
        <taxon>Fungi</taxon>
        <taxon>Dikarya</taxon>
        <taxon>Basidiomycota</taxon>
        <taxon>Agaricomycotina</taxon>
        <taxon>Dacrymycetes</taxon>
        <taxon>Dacrymycetales</taxon>
        <taxon>Dacrymycetaceae</taxon>
        <taxon>Calocera</taxon>
    </lineage>
</organism>
<feature type="region of interest" description="Disordered" evidence="2">
    <location>
        <begin position="67"/>
        <end position="101"/>
    </location>
</feature>
<evidence type="ECO:0000256" key="2">
    <source>
        <dbReference type="SAM" id="MobiDB-lite"/>
    </source>
</evidence>
<reference evidence="3 4" key="1">
    <citation type="journal article" date="2016" name="Mol. Biol. Evol.">
        <title>Comparative Genomics of Early-Diverging Mushroom-Forming Fungi Provides Insights into the Origins of Lignocellulose Decay Capabilities.</title>
        <authorList>
            <person name="Nagy L.G."/>
            <person name="Riley R."/>
            <person name="Tritt A."/>
            <person name="Adam C."/>
            <person name="Daum C."/>
            <person name="Floudas D."/>
            <person name="Sun H."/>
            <person name="Yadav J.S."/>
            <person name="Pangilinan J."/>
            <person name="Larsson K.H."/>
            <person name="Matsuura K."/>
            <person name="Barry K."/>
            <person name="Labutti K."/>
            <person name="Kuo R."/>
            <person name="Ohm R.A."/>
            <person name="Bhattacharya S.S."/>
            <person name="Shirouzu T."/>
            <person name="Yoshinaga Y."/>
            <person name="Martin F.M."/>
            <person name="Grigoriev I.V."/>
            <person name="Hibbett D.S."/>
        </authorList>
    </citation>
    <scope>NUCLEOTIDE SEQUENCE [LARGE SCALE GENOMIC DNA]</scope>
    <source>
        <strain evidence="3 4">TUFC12733</strain>
    </source>
</reference>
<feature type="coiled-coil region" evidence="1">
    <location>
        <begin position="404"/>
        <end position="478"/>
    </location>
</feature>
<sequence>MSGIHSIVNYVGSVAHRILDPANDDKFVGTHKEDLIPITDQDTYDKDVFDEHIRVLASFGIPVWEEPEAQPEPAPVAAEPTSPTTTNLPSLTEDDFSTSSTDAAVTRALSSAEDKHAQDLDALRADYDRMLALRTEEISVLRSEYAEKSAAAQAAAEDKYNAAVEELRSEYEMMVRIKDERLSDLQADEGIALDAAQERHRHELDTLRAEYDARLRVKDDKVAAIHTEKAAAVAAAKKRHAAALDAVHADCERRLRMEEEMLAIVRSDNELEIKGLKEERDAAVHTLQTQLAEALEEKSRELTSDHDKQAHKLQRMKITHAYELEQLKKEHAAAMVDREKHWSHLLETAKKDAAHDAKQRAEEHERAMGRREKHWKHLLDQAKADAAKADEAHKKEHGKQLHKVEQLEHLVESLTAELHKALHDVIEARRKLQEANEATLKLKVEHAAAIQAMQAIHAAALEAKTAELNKQKARHAHQITRMKINHAHALEQLHAAHAATLAEVQHDHIAKLTALGTELSCAADARVAMIIKENETSMESLKASHVQEIQDTRASLLKIQKEEVDAARSTMTTMERIHREAIEHQQQLEDLRQEHNACEPKRLELEAQITAADERHSASLAELEATHGAELRRMKEQAQHLQEELVAAESQHALDIAELQEAQIAELEVSRMALDVAVEETRHEADALAEADERCKAHLASLSSLRSELESRNAVVIEAELSLQRAAEEFARVSKEFEAAQTEISEFRAQARPVTPVKNTRVFPSHPTPPETPRSNRASFMLPPSPTPGCLPSAPSPPVLQHRRTPSAPATTPSPEHHCRLDSISQKYHLPHLVHLPHSMHRCQKPEHSPAADHQDKERHDFFRRPSIMSGKRSLKRSMRSGVSESSGTHSGNGIFGSN</sequence>
<keyword evidence="4" id="KW-1185">Reference proteome</keyword>
<feature type="coiled-coil region" evidence="1">
    <location>
        <begin position="624"/>
        <end position="651"/>
    </location>
</feature>
<evidence type="ECO:0000313" key="3">
    <source>
        <dbReference type="EMBL" id="KZO98356.1"/>
    </source>
</evidence>
<keyword evidence="1" id="KW-0175">Coiled coil</keyword>
<dbReference type="STRING" id="1330018.A0A167P2R0"/>
<gene>
    <name evidence="3" type="ORF">CALVIDRAFT_41021</name>
</gene>
<dbReference type="AlphaFoldDB" id="A0A167P2R0"/>
<name>A0A167P2R0_CALVF</name>